<dbReference type="PANTHER" id="PTHR43591:SF24">
    <property type="entry name" value="2-METHOXY-6-POLYPRENYL-1,4-BENZOQUINOL METHYLASE, MITOCHONDRIAL"/>
    <property type="match status" value="1"/>
</dbReference>
<keyword evidence="2" id="KW-0808">Transferase</keyword>
<feature type="compositionally biased region" description="Low complexity" evidence="1">
    <location>
        <begin position="37"/>
        <end position="56"/>
    </location>
</feature>
<dbReference type="CDD" id="cd02440">
    <property type="entry name" value="AdoMet_MTases"/>
    <property type="match status" value="1"/>
</dbReference>
<dbReference type="Proteomes" id="UP000298030">
    <property type="component" value="Unassembled WGS sequence"/>
</dbReference>
<dbReference type="AlphaFoldDB" id="A0A4Y7TX24"/>
<evidence type="ECO:0000256" key="1">
    <source>
        <dbReference type="SAM" id="MobiDB-lite"/>
    </source>
</evidence>
<evidence type="ECO:0000313" key="2">
    <source>
        <dbReference type="EMBL" id="TEB38707.1"/>
    </source>
</evidence>
<keyword evidence="3" id="KW-1185">Reference proteome</keyword>
<dbReference type="STRING" id="71717.A0A4Y7TX24"/>
<sequence length="405" mass="46255">MRHHDPYDFPDGSDEEEGMETDEDQYDAQCPDLEIVGSDAGSASSLSDTRSSTLYSASTGSHSESGTAFSHQRFHNWDDDSDDERMSTSSDTSLATRIQRDYSRDMATSEVYHLPADEEERDRLRKQHHMLISIMRAKYPPGMERVLASTIPGEKRVLDLGCGNGEWISDVARDFPFCECVAIDLVPIRDSRGLPPNVRTEVDDVNLGLQHCYGQFDVVHVRLIASGVKDYQLLIEDISRILRPGGVMELCEFDFSIYNQNHHPFTIHLHEPMASPYWARWMAHLRHAVHGRGGDIFAAGYLWQWATKHPAFENIESRDVWLPTVPGNHSKFPSEFYALLRENVSSFLRAGKPLICGSGLSEEDFEFLRDQTLWELHHSDETQFTRLQCLWASKRMDYVDPPNED</sequence>
<dbReference type="SUPFAM" id="SSF53335">
    <property type="entry name" value="S-adenosyl-L-methionine-dependent methyltransferases"/>
    <property type="match status" value="1"/>
</dbReference>
<proteinExistence type="predicted"/>
<dbReference type="Pfam" id="PF13489">
    <property type="entry name" value="Methyltransf_23"/>
    <property type="match status" value="1"/>
</dbReference>
<comment type="caution">
    <text evidence="2">The sequence shown here is derived from an EMBL/GenBank/DDBJ whole genome shotgun (WGS) entry which is preliminary data.</text>
</comment>
<dbReference type="EMBL" id="QPFP01000002">
    <property type="protein sequence ID" value="TEB38707.1"/>
    <property type="molecule type" value="Genomic_DNA"/>
</dbReference>
<feature type="compositionally biased region" description="Polar residues" evidence="1">
    <location>
        <begin position="87"/>
        <end position="96"/>
    </location>
</feature>
<keyword evidence="2" id="KW-0489">Methyltransferase</keyword>
<organism evidence="2 3">
    <name type="scientific">Coprinellus micaceus</name>
    <name type="common">Glistening ink-cap mushroom</name>
    <name type="synonym">Coprinus micaceus</name>
    <dbReference type="NCBI Taxonomy" id="71717"/>
    <lineage>
        <taxon>Eukaryota</taxon>
        <taxon>Fungi</taxon>
        <taxon>Dikarya</taxon>
        <taxon>Basidiomycota</taxon>
        <taxon>Agaricomycotina</taxon>
        <taxon>Agaricomycetes</taxon>
        <taxon>Agaricomycetidae</taxon>
        <taxon>Agaricales</taxon>
        <taxon>Agaricineae</taxon>
        <taxon>Psathyrellaceae</taxon>
        <taxon>Coprinellus</taxon>
    </lineage>
</organism>
<feature type="region of interest" description="Disordered" evidence="1">
    <location>
        <begin position="1"/>
        <end position="100"/>
    </location>
</feature>
<protein>
    <submittedName>
        <fullName evidence="2">S-adenosyl-L-methionine-dependent methyltransferase</fullName>
    </submittedName>
</protein>
<feature type="compositionally biased region" description="Acidic residues" evidence="1">
    <location>
        <begin position="11"/>
        <end position="26"/>
    </location>
</feature>
<reference evidence="2 3" key="1">
    <citation type="journal article" date="2019" name="Nat. Ecol. Evol.">
        <title>Megaphylogeny resolves global patterns of mushroom evolution.</title>
        <authorList>
            <person name="Varga T."/>
            <person name="Krizsan K."/>
            <person name="Foldi C."/>
            <person name="Dima B."/>
            <person name="Sanchez-Garcia M."/>
            <person name="Sanchez-Ramirez S."/>
            <person name="Szollosi G.J."/>
            <person name="Szarkandi J.G."/>
            <person name="Papp V."/>
            <person name="Albert L."/>
            <person name="Andreopoulos W."/>
            <person name="Angelini C."/>
            <person name="Antonin V."/>
            <person name="Barry K.W."/>
            <person name="Bougher N.L."/>
            <person name="Buchanan P."/>
            <person name="Buyck B."/>
            <person name="Bense V."/>
            <person name="Catcheside P."/>
            <person name="Chovatia M."/>
            <person name="Cooper J."/>
            <person name="Damon W."/>
            <person name="Desjardin D."/>
            <person name="Finy P."/>
            <person name="Geml J."/>
            <person name="Haridas S."/>
            <person name="Hughes K."/>
            <person name="Justo A."/>
            <person name="Karasinski D."/>
            <person name="Kautmanova I."/>
            <person name="Kiss B."/>
            <person name="Kocsube S."/>
            <person name="Kotiranta H."/>
            <person name="LaButti K.M."/>
            <person name="Lechner B.E."/>
            <person name="Liimatainen K."/>
            <person name="Lipzen A."/>
            <person name="Lukacs Z."/>
            <person name="Mihaltcheva S."/>
            <person name="Morgado L.N."/>
            <person name="Niskanen T."/>
            <person name="Noordeloos M.E."/>
            <person name="Ohm R.A."/>
            <person name="Ortiz-Santana B."/>
            <person name="Ovrebo C."/>
            <person name="Racz N."/>
            <person name="Riley R."/>
            <person name="Savchenko A."/>
            <person name="Shiryaev A."/>
            <person name="Soop K."/>
            <person name="Spirin V."/>
            <person name="Szebenyi C."/>
            <person name="Tomsovsky M."/>
            <person name="Tulloss R.E."/>
            <person name="Uehling J."/>
            <person name="Grigoriev I.V."/>
            <person name="Vagvolgyi C."/>
            <person name="Papp T."/>
            <person name="Martin F.M."/>
            <person name="Miettinen O."/>
            <person name="Hibbett D.S."/>
            <person name="Nagy L.G."/>
        </authorList>
    </citation>
    <scope>NUCLEOTIDE SEQUENCE [LARGE SCALE GENOMIC DNA]</scope>
    <source>
        <strain evidence="2 3">FP101781</strain>
    </source>
</reference>
<accession>A0A4Y7TX24</accession>
<name>A0A4Y7TX24_COPMI</name>
<dbReference type="Gene3D" id="3.40.50.150">
    <property type="entry name" value="Vaccinia Virus protein VP39"/>
    <property type="match status" value="1"/>
</dbReference>
<dbReference type="GO" id="GO:0008168">
    <property type="term" value="F:methyltransferase activity"/>
    <property type="evidence" value="ECO:0007669"/>
    <property type="project" value="UniProtKB-KW"/>
</dbReference>
<gene>
    <name evidence="2" type="ORF">FA13DRAFT_1785011</name>
</gene>
<dbReference type="GO" id="GO:0032259">
    <property type="term" value="P:methylation"/>
    <property type="evidence" value="ECO:0007669"/>
    <property type="project" value="UniProtKB-KW"/>
</dbReference>
<dbReference type="PANTHER" id="PTHR43591">
    <property type="entry name" value="METHYLTRANSFERASE"/>
    <property type="match status" value="1"/>
</dbReference>
<feature type="compositionally biased region" description="Polar residues" evidence="1">
    <location>
        <begin position="57"/>
        <end position="70"/>
    </location>
</feature>
<dbReference type="OrthoDB" id="2013972at2759"/>
<dbReference type="InterPro" id="IPR029063">
    <property type="entry name" value="SAM-dependent_MTases_sf"/>
</dbReference>
<evidence type="ECO:0000313" key="3">
    <source>
        <dbReference type="Proteomes" id="UP000298030"/>
    </source>
</evidence>